<protein>
    <recommendedName>
        <fullName evidence="3">Lipoprotein</fullName>
    </recommendedName>
</protein>
<evidence type="ECO:0008006" key="3">
    <source>
        <dbReference type="Google" id="ProtNLM"/>
    </source>
</evidence>
<proteinExistence type="predicted"/>
<keyword evidence="2" id="KW-1185">Reference proteome</keyword>
<name>A0A8H9KT71_9SPHI</name>
<evidence type="ECO:0000313" key="1">
    <source>
        <dbReference type="EMBL" id="GGE17230.1"/>
    </source>
</evidence>
<dbReference type="EMBL" id="BMKM01000002">
    <property type="protein sequence ID" value="GGE17230.1"/>
    <property type="molecule type" value="Genomic_DNA"/>
</dbReference>
<dbReference type="AlphaFoldDB" id="A0A8H9KT71"/>
<reference evidence="1" key="2">
    <citation type="submission" date="2020-09" db="EMBL/GenBank/DDBJ databases">
        <authorList>
            <person name="Sun Q."/>
            <person name="Zhou Y."/>
        </authorList>
    </citation>
    <scope>NUCLEOTIDE SEQUENCE</scope>
    <source>
        <strain evidence="1">CGMCC 1.15966</strain>
    </source>
</reference>
<gene>
    <name evidence="1" type="ORF">GCM10011516_13670</name>
</gene>
<dbReference type="PROSITE" id="PS51257">
    <property type="entry name" value="PROKAR_LIPOPROTEIN"/>
    <property type="match status" value="1"/>
</dbReference>
<sequence length="312" mass="35578">MKQALNIISKTIMTKLFRNCLILSLFLTACVSNTKEEKGNDTTSVENPEEYNLTKVEALEDYILALDSTDIESVGKATTKFKELFENKENPENDKAVALLMDYIDKVSMYGNRSAFDEEINYRPLVNIEFDGGKAAVPSDLEKAYDKINRNGFRVRETEGMFDLEPNPLYFQDNFYPYISSDLEILLQQIGRDNMEGYADDAAIAIPFQSLVQRTVWYEDFANKTKGSVAGEKAQKEYEKYFTTLTIGMDNTPAIESQQISPYFQEAYNYLKDFAPNSATYKKLEPYIALLQEQKIDEAKALLPNLIGRSIN</sequence>
<evidence type="ECO:0000313" key="2">
    <source>
        <dbReference type="Proteomes" id="UP000614460"/>
    </source>
</evidence>
<comment type="caution">
    <text evidence="1">The sequence shown here is derived from an EMBL/GenBank/DDBJ whole genome shotgun (WGS) entry which is preliminary data.</text>
</comment>
<accession>A0A8H9KT71</accession>
<reference evidence="1" key="1">
    <citation type="journal article" date="2014" name="Int. J. Syst. Evol. Microbiol.">
        <title>Complete genome sequence of Corynebacterium casei LMG S-19264T (=DSM 44701T), isolated from a smear-ripened cheese.</title>
        <authorList>
            <consortium name="US DOE Joint Genome Institute (JGI-PGF)"/>
            <person name="Walter F."/>
            <person name="Albersmeier A."/>
            <person name="Kalinowski J."/>
            <person name="Ruckert C."/>
        </authorList>
    </citation>
    <scope>NUCLEOTIDE SEQUENCE</scope>
    <source>
        <strain evidence="1">CGMCC 1.15966</strain>
    </source>
</reference>
<dbReference type="Proteomes" id="UP000614460">
    <property type="component" value="Unassembled WGS sequence"/>
</dbReference>
<organism evidence="1 2">
    <name type="scientific">Sphingobacterium cellulitidis</name>
    <dbReference type="NCBI Taxonomy" id="1768011"/>
    <lineage>
        <taxon>Bacteria</taxon>
        <taxon>Pseudomonadati</taxon>
        <taxon>Bacteroidota</taxon>
        <taxon>Sphingobacteriia</taxon>
        <taxon>Sphingobacteriales</taxon>
        <taxon>Sphingobacteriaceae</taxon>
        <taxon>Sphingobacterium</taxon>
    </lineage>
</organism>